<dbReference type="Gramene" id="ONH94909">
    <property type="protein sequence ID" value="ONH94909"/>
    <property type="gene ID" value="PRUPE_7G039000"/>
</dbReference>
<gene>
    <name evidence="1" type="ORF">PRUPE_7G039000</name>
</gene>
<dbReference type="PANTHER" id="PTHR47592">
    <property type="entry name" value="PBF68 PROTEIN"/>
    <property type="match status" value="1"/>
</dbReference>
<sequence>MEQLGSKTSYAEKPEKFKGSKKFVVGRFLDFKMVDSKPVVRQVEDVQKIIHEILAEGMKINESFQVVSLIEKLPPNWKEFKSYLKHKRKKMSI</sequence>
<evidence type="ECO:0000313" key="2">
    <source>
        <dbReference type="Proteomes" id="UP000006882"/>
    </source>
</evidence>
<accession>A0A251N8J7</accession>
<reference evidence="1 2" key="1">
    <citation type="journal article" date="2013" name="Nat. Genet.">
        <title>The high-quality draft genome of peach (Prunus persica) identifies unique patterns of genetic diversity, domestication and genome evolution.</title>
        <authorList>
            <consortium name="International Peach Genome Initiative"/>
            <person name="Verde I."/>
            <person name="Abbott A.G."/>
            <person name="Scalabrin S."/>
            <person name="Jung S."/>
            <person name="Shu S."/>
            <person name="Marroni F."/>
            <person name="Zhebentyayeva T."/>
            <person name="Dettori M.T."/>
            <person name="Grimwood J."/>
            <person name="Cattonaro F."/>
            <person name="Zuccolo A."/>
            <person name="Rossini L."/>
            <person name="Jenkins J."/>
            <person name="Vendramin E."/>
            <person name="Meisel L.A."/>
            <person name="Decroocq V."/>
            <person name="Sosinski B."/>
            <person name="Prochnik S."/>
            <person name="Mitros T."/>
            <person name="Policriti A."/>
            <person name="Cipriani G."/>
            <person name="Dondini L."/>
            <person name="Ficklin S."/>
            <person name="Goodstein D.M."/>
            <person name="Xuan P."/>
            <person name="Del Fabbro C."/>
            <person name="Aramini V."/>
            <person name="Copetti D."/>
            <person name="Gonzalez S."/>
            <person name="Horner D.S."/>
            <person name="Falchi R."/>
            <person name="Lucas S."/>
            <person name="Mica E."/>
            <person name="Maldonado J."/>
            <person name="Lazzari B."/>
            <person name="Bielenberg D."/>
            <person name="Pirona R."/>
            <person name="Miculan M."/>
            <person name="Barakat A."/>
            <person name="Testolin R."/>
            <person name="Stella A."/>
            <person name="Tartarini S."/>
            <person name="Tonutti P."/>
            <person name="Arus P."/>
            <person name="Orellana A."/>
            <person name="Wells C."/>
            <person name="Main D."/>
            <person name="Vizzotto G."/>
            <person name="Silva H."/>
            <person name="Salamini F."/>
            <person name="Schmutz J."/>
            <person name="Morgante M."/>
            <person name="Rokhsar D.S."/>
        </authorList>
    </citation>
    <scope>NUCLEOTIDE SEQUENCE [LARGE SCALE GENOMIC DNA]</scope>
    <source>
        <strain evidence="2">cv. Nemared</strain>
    </source>
</reference>
<proteinExistence type="predicted"/>
<dbReference type="Proteomes" id="UP000006882">
    <property type="component" value="Chromosome G7"/>
</dbReference>
<protein>
    <submittedName>
        <fullName evidence="1">Uncharacterized protein</fullName>
    </submittedName>
</protein>
<keyword evidence="2" id="KW-1185">Reference proteome</keyword>
<dbReference type="AlphaFoldDB" id="A0A251N8J7"/>
<organism evidence="1 2">
    <name type="scientific">Prunus persica</name>
    <name type="common">Peach</name>
    <name type="synonym">Amygdalus persica</name>
    <dbReference type="NCBI Taxonomy" id="3760"/>
    <lineage>
        <taxon>Eukaryota</taxon>
        <taxon>Viridiplantae</taxon>
        <taxon>Streptophyta</taxon>
        <taxon>Embryophyta</taxon>
        <taxon>Tracheophyta</taxon>
        <taxon>Spermatophyta</taxon>
        <taxon>Magnoliopsida</taxon>
        <taxon>eudicotyledons</taxon>
        <taxon>Gunneridae</taxon>
        <taxon>Pentapetalae</taxon>
        <taxon>rosids</taxon>
        <taxon>fabids</taxon>
        <taxon>Rosales</taxon>
        <taxon>Rosaceae</taxon>
        <taxon>Amygdaloideae</taxon>
        <taxon>Amygdaleae</taxon>
        <taxon>Prunus</taxon>
    </lineage>
</organism>
<name>A0A251N8J7_PRUPE</name>
<dbReference type="EMBL" id="CM007657">
    <property type="protein sequence ID" value="ONH94909.1"/>
    <property type="molecule type" value="Genomic_DNA"/>
</dbReference>
<dbReference type="Pfam" id="PF14223">
    <property type="entry name" value="Retrotran_gag_2"/>
    <property type="match status" value="1"/>
</dbReference>
<evidence type="ECO:0000313" key="1">
    <source>
        <dbReference type="EMBL" id="ONH94909.1"/>
    </source>
</evidence>
<dbReference type="PANTHER" id="PTHR47592:SF27">
    <property type="entry name" value="OS08G0421700 PROTEIN"/>
    <property type="match status" value="1"/>
</dbReference>